<dbReference type="Proteomes" id="UP001148614">
    <property type="component" value="Unassembled WGS sequence"/>
</dbReference>
<protein>
    <submittedName>
        <fullName evidence="2">Uncharacterized protein</fullName>
    </submittedName>
</protein>
<reference evidence="2" key="1">
    <citation type="submission" date="2022-07" db="EMBL/GenBank/DDBJ databases">
        <title>Genome Sequence of Xylaria arbuscula.</title>
        <authorList>
            <person name="Buettner E."/>
        </authorList>
    </citation>
    <scope>NUCLEOTIDE SEQUENCE</scope>
    <source>
        <strain evidence="2">VT107</strain>
    </source>
</reference>
<organism evidence="2 3">
    <name type="scientific">Xylaria arbuscula</name>
    <dbReference type="NCBI Taxonomy" id="114810"/>
    <lineage>
        <taxon>Eukaryota</taxon>
        <taxon>Fungi</taxon>
        <taxon>Dikarya</taxon>
        <taxon>Ascomycota</taxon>
        <taxon>Pezizomycotina</taxon>
        <taxon>Sordariomycetes</taxon>
        <taxon>Xylariomycetidae</taxon>
        <taxon>Xylariales</taxon>
        <taxon>Xylariaceae</taxon>
        <taxon>Xylaria</taxon>
    </lineage>
</organism>
<proteinExistence type="predicted"/>
<feature type="region of interest" description="Disordered" evidence="1">
    <location>
        <begin position="189"/>
        <end position="213"/>
    </location>
</feature>
<sequence length="356" mass="38408">MREEKEGRQQVNAQKDKKARSQARKVVAPRSAAMRFLTTSQLGACFGVAELKTLPSAVNATTKRATGTHPAWNGRSSKGHSIVPPSIDRVSWLSALGAWLLASYGDITNMPMSRVPALGCVDSLDREWWSDWCKIRQKKVPKETVNVYGGCPQANNRLGSGSVDSVHYPRSLKSIRHFLAGNRILEKGTGPKRAEASGSGVGPRSLERLSTGQAPPSLAGIVDTFAPFALPAPLSDSCPDSVMGARDSTSPSPISGSVYATWTSVDQFCGVHSATDDRDARSAVYPYPEANQGIGRGVTTCVSSKSKGHMVVQPARQPVSQSVLRPLLSTTTGVDVKERFKKTLIYVVRCREFRPV</sequence>
<dbReference type="AlphaFoldDB" id="A0A9W8N8A1"/>
<keyword evidence="3" id="KW-1185">Reference proteome</keyword>
<gene>
    <name evidence="2" type="ORF">NPX13_g8516</name>
</gene>
<name>A0A9W8N8A1_9PEZI</name>
<evidence type="ECO:0000313" key="2">
    <source>
        <dbReference type="EMBL" id="KAJ3562575.1"/>
    </source>
</evidence>
<feature type="region of interest" description="Disordered" evidence="1">
    <location>
        <begin position="1"/>
        <end position="25"/>
    </location>
</feature>
<accession>A0A9W8N8A1</accession>
<dbReference type="EMBL" id="JANPWZ010001883">
    <property type="protein sequence ID" value="KAJ3562575.1"/>
    <property type="molecule type" value="Genomic_DNA"/>
</dbReference>
<evidence type="ECO:0000256" key="1">
    <source>
        <dbReference type="SAM" id="MobiDB-lite"/>
    </source>
</evidence>
<evidence type="ECO:0000313" key="3">
    <source>
        <dbReference type="Proteomes" id="UP001148614"/>
    </source>
</evidence>
<comment type="caution">
    <text evidence="2">The sequence shown here is derived from an EMBL/GenBank/DDBJ whole genome shotgun (WGS) entry which is preliminary data.</text>
</comment>